<evidence type="ECO:0000313" key="3">
    <source>
        <dbReference type="EMBL" id="SKA78802.1"/>
    </source>
</evidence>
<sequence>MKKLLSTKEVAQYLGVNEKMIYSLISDKGLPASKVTGKWLFPEHLVEQWVENRTINYPSTIQASSLQGLLVIAGSNDLLLEKALSLYMKRYPDEVAVFGNLGSMGGIKALHRGVCHMAASHLAEQDGKEYNFSFAAEELREQPAVVNFCRRRQCLYLKPGNPQGITGIADLKGGQLRVANRPKSTGTRLLFDSLLKEHGISPADLPGYDDERAKHMDVGLEVLSGQADLGPGIEAVAKLLGLDAIPIGWERFDLLIPKDRFFEKPVQQFINMLTDSEFKELAETLSGYDLTESGKMIFPDA</sequence>
<evidence type="ECO:0000259" key="2">
    <source>
        <dbReference type="Pfam" id="PF12728"/>
    </source>
</evidence>
<reference evidence="3 4" key="1">
    <citation type="submission" date="2017-02" db="EMBL/GenBank/DDBJ databases">
        <authorList>
            <person name="Peterson S.W."/>
        </authorList>
    </citation>
    <scope>NUCLEOTIDE SEQUENCE [LARGE SCALE GENOMIC DNA]</scope>
    <source>
        <strain evidence="3 4">DSM 18034</strain>
    </source>
</reference>
<evidence type="ECO:0000259" key="1">
    <source>
        <dbReference type="Pfam" id="PF12727"/>
    </source>
</evidence>
<dbReference type="Proteomes" id="UP000189733">
    <property type="component" value="Unassembled WGS sequence"/>
</dbReference>
<dbReference type="InterPro" id="IPR009061">
    <property type="entry name" value="DNA-bd_dom_put_sf"/>
</dbReference>
<dbReference type="AlphaFoldDB" id="A0A1T4WN81"/>
<feature type="domain" description="Helix-turn-helix" evidence="2">
    <location>
        <begin position="4"/>
        <end position="53"/>
    </location>
</feature>
<dbReference type="SUPFAM" id="SSF53850">
    <property type="entry name" value="Periplasmic binding protein-like II"/>
    <property type="match status" value="1"/>
</dbReference>
<feature type="domain" description="PBP" evidence="1">
    <location>
        <begin position="88"/>
        <end position="273"/>
    </location>
</feature>
<dbReference type="PANTHER" id="PTHR38431">
    <property type="entry name" value="BLL2305 PROTEIN"/>
    <property type="match status" value="1"/>
</dbReference>
<proteinExistence type="predicted"/>
<dbReference type="GO" id="GO:0003677">
    <property type="term" value="F:DNA binding"/>
    <property type="evidence" value="ECO:0007669"/>
    <property type="project" value="InterPro"/>
</dbReference>
<dbReference type="Pfam" id="PF12727">
    <property type="entry name" value="PBP_like"/>
    <property type="match status" value="1"/>
</dbReference>
<dbReference type="InterPro" id="IPR010093">
    <property type="entry name" value="SinI_DNA-bd"/>
</dbReference>
<dbReference type="RefSeq" id="WP_078685721.1">
    <property type="nucleotide sequence ID" value="NZ_FUYA01000009.1"/>
</dbReference>
<dbReference type="STRING" id="1121442.SAMN02745702_02436"/>
<dbReference type="NCBIfam" id="TIGR01764">
    <property type="entry name" value="excise"/>
    <property type="match status" value="1"/>
</dbReference>
<dbReference type="Pfam" id="PF12728">
    <property type="entry name" value="HTH_17"/>
    <property type="match status" value="1"/>
</dbReference>
<protein>
    <submittedName>
        <fullName evidence="3">DNA binding domain-containing protein, excisionase family</fullName>
    </submittedName>
</protein>
<dbReference type="Gene3D" id="3.40.190.10">
    <property type="entry name" value="Periplasmic binding protein-like II"/>
    <property type="match status" value="1"/>
</dbReference>
<gene>
    <name evidence="3" type="ORF">SAMN02745702_02436</name>
</gene>
<dbReference type="SUPFAM" id="SSF46955">
    <property type="entry name" value="Putative DNA-binding domain"/>
    <property type="match status" value="1"/>
</dbReference>
<accession>A0A1T4WN81</accession>
<dbReference type="InterPro" id="IPR041657">
    <property type="entry name" value="HTH_17"/>
</dbReference>
<organism evidence="3 4">
    <name type="scientific">Desulfobaculum bizertense DSM 18034</name>
    <dbReference type="NCBI Taxonomy" id="1121442"/>
    <lineage>
        <taxon>Bacteria</taxon>
        <taxon>Pseudomonadati</taxon>
        <taxon>Thermodesulfobacteriota</taxon>
        <taxon>Desulfovibrionia</taxon>
        <taxon>Desulfovibrionales</taxon>
        <taxon>Desulfovibrionaceae</taxon>
        <taxon>Desulfobaculum</taxon>
    </lineage>
</organism>
<name>A0A1T4WN81_9BACT</name>
<evidence type="ECO:0000313" key="4">
    <source>
        <dbReference type="Proteomes" id="UP000189733"/>
    </source>
</evidence>
<keyword evidence="4" id="KW-1185">Reference proteome</keyword>
<dbReference type="OrthoDB" id="9804758at2"/>
<dbReference type="InterPro" id="IPR024370">
    <property type="entry name" value="PBP_domain"/>
</dbReference>
<dbReference type="EMBL" id="FUYA01000009">
    <property type="protein sequence ID" value="SKA78802.1"/>
    <property type="molecule type" value="Genomic_DNA"/>
</dbReference>
<dbReference type="PANTHER" id="PTHR38431:SF1">
    <property type="entry name" value="BLL2305 PROTEIN"/>
    <property type="match status" value="1"/>
</dbReference>